<dbReference type="Gene3D" id="3.40.50.150">
    <property type="entry name" value="Vaccinia Virus protein VP39"/>
    <property type="match status" value="1"/>
</dbReference>
<evidence type="ECO:0008006" key="3">
    <source>
        <dbReference type="Google" id="ProtNLM"/>
    </source>
</evidence>
<protein>
    <recommendedName>
        <fullName evidence="3">Methyltransferase type 11 domain-containing protein</fullName>
    </recommendedName>
</protein>
<comment type="caution">
    <text evidence="1">The sequence shown here is derived from an EMBL/GenBank/DDBJ whole genome shotgun (WGS) entry which is preliminary data.</text>
</comment>
<gene>
    <name evidence="1" type="ORF">ACFFRH_00115</name>
</gene>
<dbReference type="Proteomes" id="UP001589610">
    <property type="component" value="Unassembled WGS sequence"/>
</dbReference>
<dbReference type="EMBL" id="JBHMBS010000001">
    <property type="protein sequence ID" value="MFB9673872.1"/>
    <property type="molecule type" value="Genomic_DNA"/>
</dbReference>
<name>A0ABV5T4A4_9ACTN</name>
<proteinExistence type="predicted"/>
<organism evidence="1 2">
    <name type="scientific">Streptosporangium vulgare</name>
    <dbReference type="NCBI Taxonomy" id="46190"/>
    <lineage>
        <taxon>Bacteria</taxon>
        <taxon>Bacillati</taxon>
        <taxon>Actinomycetota</taxon>
        <taxon>Actinomycetes</taxon>
        <taxon>Streptosporangiales</taxon>
        <taxon>Streptosporangiaceae</taxon>
        <taxon>Streptosporangium</taxon>
    </lineage>
</organism>
<keyword evidence="2" id="KW-1185">Reference proteome</keyword>
<accession>A0ABV5T4A4</accession>
<evidence type="ECO:0000313" key="1">
    <source>
        <dbReference type="EMBL" id="MFB9673872.1"/>
    </source>
</evidence>
<evidence type="ECO:0000313" key="2">
    <source>
        <dbReference type="Proteomes" id="UP001589610"/>
    </source>
</evidence>
<dbReference type="RefSeq" id="WP_386153017.1">
    <property type="nucleotide sequence ID" value="NZ_JBHMBS010000001.1"/>
</dbReference>
<dbReference type="SUPFAM" id="SSF53335">
    <property type="entry name" value="S-adenosyl-L-methionine-dependent methyltransferases"/>
    <property type="match status" value="1"/>
</dbReference>
<sequence>MFEQYTSAEPVAGIVACTSLRHVADLDDVLDRMAGAVVPGGVVVVVEWAWERFDDATAQWCFARLPTGDGDGWLDRHREAWQASSRPWDGYIQTWSQNEHLHTGQDMMRGLRARFDTYLLEEGPYFFCDLADVTAAHEQAAIDSGDIQANCIRYIGYKLRRCVAGIHA</sequence>
<dbReference type="InterPro" id="IPR029063">
    <property type="entry name" value="SAM-dependent_MTases_sf"/>
</dbReference>
<reference evidence="1 2" key="1">
    <citation type="submission" date="2024-09" db="EMBL/GenBank/DDBJ databases">
        <authorList>
            <person name="Sun Q."/>
            <person name="Mori K."/>
        </authorList>
    </citation>
    <scope>NUCLEOTIDE SEQUENCE [LARGE SCALE GENOMIC DNA]</scope>
    <source>
        <strain evidence="1 2">JCM 3028</strain>
    </source>
</reference>